<feature type="non-terminal residue" evidence="3">
    <location>
        <position position="166"/>
    </location>
</feature>
<dbReference type="AlphaFoldDB" id="A0A7G2K279"/>
<organism evidence="3">
    <name type="scientific">Haemophilus influenzae HK1212</name>
    <dbReference type="NCBI Taxonomy" id="456482"/>
    <lineage>
        <taxon>Bacteria</taxon>
        <taxon>Pseudomonadati</taxon>
        <taxon>Pseudomonadota</taxon>
        <taxon>Gammaproteobacteria</taxon>
        <taxon>Pasteurellales</taxon>
        <taxon>Pasteurellaceae</taxon>
        <taxon>Haemophilus</taxon>
    </lineage>
</organism>
<keyword evidence="2 3" id="KW-0808">Transferase</keyword>
<name>A0A7G2K279_HAEIF</name>
<dbReference type="InterPro" id="IPR015421">
    <property type="entry name" value="PyrdxlP-dep_Trfase_major"/>
</dbReference>
<dbReference type="EC" id="2.6.1.62" evidence="3"/>
<feature type="non-terminal residue" evidence="3">
    <location>
        <position position="1"/>
    </location>
</feature>
<evidence type="ECO:0000256" key="2">
    <source>
        <dbReference type="ARBA" id="ARBA00022679"/>
    </source>
</evidence>
<dbReference type="InterPro" id="IPR015424">
    <property type="entry name" value="PyrdxlP-dep_Trfase"/>
</dbReference>
<dbReference type="GO" id="GO:0004015">
    <property type="term" value="F:adenosylmethionine-8-amino-7-oxononanoate transaminase activity"/>
    <property type="evidence" value="ECO:0007669"/>
    <property type="project" value="UniProtKB-EC"/>
</dbReference>
<dbReference type="PANTHER" id="PTHR42684">
    <property type="entry name" value="ADENOSYLMETHIONINE-8-AMINO-7-OXONONANOATE AMINOTRANSFERASE"/>
    <property type="match status" value="1"/>
</dbReference>
<dbReference type="GO" id="GO:0009102">
    <property type="term" value="P:biotin biosynthetic process"/>
    <property type="evidence" value="ECO:0007669"/>
    <property type="project" value="TreeGrafter"/>
</dbReference>
<protein>
    <submittedName>
        <fullName evidence="3">Adenosylmethionine-8-amino-7-oxononanoate aminotransferase</fullName>
        <ecNumber evidence="3">2.6.1.62</ecNumber>
    </submittedName>
</protein>
<dbReference type="InterPro" id="IPR005814">
    <property type="entry name" value="Aminotrans_3"/>
</dbReference>
<dbReference type="Gene3D" id="3.40.640.10">
    <property type="entry name" value="Type I PLP-dependent aspartate aminotransferase-like (Major domain)"/>
    <property type="match status" value="1"/>
</dbReference>
<accession>A0A7G2K279</accession>
<gene>
    <name evidence="3" type="primary">bioA</name>
    <name evidence="3" type="ORF">HAINFHK1212_0809</name>
</gene>
<sequence>LAQLLVQILPNGLDKIFFADSGSVAVEVAMKMAIQYQHAKGEVQRQKFATIRSGYHGDTWNAMSVCDPTTGMHHLFHHSLPVQYFLPQPNIPFNESWNDCAIEPLADLLERKGNEIVALILEPVVQGAGGMYFYSPTYLVKAQALCKQYGVLLIFDEIATGFGRTG</sequence>
<proteinExistence type="predicted"/>
<dbReference type="EMBL" id="ABFC01000020">
    <property type="protein sequence ID" value="EFA29595.1"/>
    <property type="molecule type" value="Genomic_DNA"/>
</dbReference>
<dbReference type="GO" id="GO:0030170">
    <property type="term" value="F:pyridoxal phosphate binding"/>
    <property type="evidence" value="ECO:0007669"/>
    <property type="project" value="InterPro"/>
</dbReference>
<keyword evidence="1 3" id="KW-0032">Aminotransferase</keyword>
<dbReference type="SUPFAM" id="SSF53383">
    <property type="entry name" value="PLP-dependent transferases"/>
    <property type="match status" value="1"/>
</dbReference>
<dbReference type="Pfam" id="PF00202">
    <property type="entry name" value="Aminotran_3"/>
    <property type="match status" value="1"/>
</dbReference>
<comment type="caution">
    <text evidence="3">The sequence shown here is derived from an EMBL/GenBank/DDBJ whole genome shotgun (WGS) entry which is preliminary data.</text>
</comment>
<evidence type="ECO:0000313" key="3">
    <source>
        <dbReference type="EMBL" id="EFA29595.1"/>
    </source>
</evidence>
<reference evidence="3" key="1">
    <citation type="journal article" date="2010" name="Genomics">
        <title>Tracing phylogenomic events leading to diversity of Haemophilus influenzae and the emergence of Brazilian Purpuric Fever (BPF)-associated clones.</title>
        <authorList>
            <person name="Papazisi L."/>
            <person name="Ratnayake S."/>
            <person name="Remortel B.G."/>
            <person name="Bock G.R."/>
            <person name="Liang W."/>
            <person name="Saeed A.I."/>
            <person name="Liu J."/>
            <person name="Fleischmann R.D."/>
            <person name="Kilian M."/>
            <person name="Peterson S.N."/>
        </authorList>
    </citation>
    <scope>NUCLEOTIDE SEQUENCE [LARGE SCALE GENOMIC DNA]</scope>
    <source>
        <strain evidence="3">HK1212</strain>
    </source>
</reference>
<evidence type="ECO:0000256" key="1">
    <source>
        <dbReference type="ARBA" id="ARBA00022576"/>
    </source>
</evidence>
<dbReference type="PANTHER" id="PTHR42684:SF17">
    <property type="entry name" value="ADENOSYLMETHIONINE-8-AMINO-7-OXONONANOATE AMINOTRANSFERASE"/>
    <property type="match status" value="1"/>
</dbReference>